<feature type="compositionally biased region" description="Polar residues" evidence="4">
    <location>
        <begin position="44"/>
        <end position="57"/>
    </location>
</feature>
<evidence type="ECO:0000313" key="7">
    <source>
        <dbReference type="Proteomes" id="UP000565441"/>
    </source>
</evidence>
<evidence type="ECO:0000256" key="1">
    <source>
        <dbReference type="ARBA" id="ARBA00013260"/>
    </source>
</evidence>
<gene>
    <name evidence="6" type="ORF">D9615_005186</name>
</gene>
<feature type="transmembrane region" description="Helical" evidence="5">
    <location>
        <begin position="12"/>
        <end position="30"/>
    </location>
</feature>
<sequence length="105" mass="10695">MNPSSSNPTGQATAYAALIAVSLFVGYWAGVKSRPSANEPVPTSKRSVTGTELSGNESDSGGSDTSSTTGDCDIASLKVDQADECKLVLVVRTDLGMTPGKIAAQ</sequence>
<keyword evidence="7" id="KW-1185">Reference proteome</keyword>
<name>A0A8H5M1R3_9AGAR</name>
<keyword evidence="5" id="KW-0812">Transmembrane</keyword>
<dbReference type="Proteomes" id="UP000565441">
    <property type="component" value="Unassembled WGS sequence"/>
</dbReference>
<keyword evidence="5" id="KW-1133">Transmembrane helix</keyword>
<protein>
    <recommendedName>
        <fullName evidence="1">peptidyl-tRNA hydrolase</fullName>
        <ecNumber evidence="1">3.1.1.29</ecNumber>
    </recommendedName>
</protein>
<organism evidence="6 7">
    <name type="scientific">Tricholomella constricta</name>
    <dbReference type="NCBI Taxonomy" id="117010"/>
    <lineage>
        <taxon>Eukaryota</taxon>
        <taxon>Fungi</taxon>
        <taxon>Dikarya</taxon>
        <taxon>Basidiomycota</taxon>
        <taxon>Agaricomycotina</taxon>
        <taxon>Agaricomycetes</taxon>
        <taxon>Agaricomycetidae</taxon>
        <taxon>Agaricales</taxon>
        <taxon>Tricholomatineae</taxon>
        <taxon>Lyophyllaceae</taxon>
        <taxon>Tricholomella</taxon>
    </lineage>
</organism>
<dbReference type="InterPro" id="IPR023476">
    <property type="entry name" value="Pep_tRNA_hydro_II_dom_sf"/>
</dbReference>
<dbReference type="AlphaFoldDB" id="A0A8H5M1R3"/>
<evidence type="ECO:0000256" key="2">
    <source>
        <dbReference type="ARBA" id="ARBA00022801"/>
    </source>
</evidence>
<comment type="catalytic activity">
    <reaction evidence="3">
        <text>an N-acyl-L-alpha-aminoacyl-tRNA + H2O = an N-acyl-L-amino acid + a tRNA + H(+)</text>
        <dbReference type="Rhea" id="RHEA:54448"/>
        <dbReference type="Rhea" id="RHEA-COMP:10123"/>
        <dbReference type="Rhea" id="RHEA-COMP:13883"/>
        <dbReference type="ChEBI" id="CHEBI:15377"/>
        <dbReference type="ChEBI" id="CHEBI:15378"/>
        <dbReference type="ChEBI" id="CHEBI:59874"/>
        <dbReference type="ChEBI" id="CHEBI:78442"/>
        <dbReference type="ChEBI" id="CHEBI:138191"/>
        <dbReference type="EC" id="3.1.1.29"/>
    </reaction>
</comment>
<dbReference type="Gene3D" id="3.40.1490.10">
    <property type="entry name" value="Bit1"/>
    <property type="match status" value="1"/>
</dbReference>
<comment type="caution">
    <text evidence="6">The sequence shown here is derived from an EMBL/GenBank/DDBJ whole genome shotgun (WGS) entry which is preliminary data.</text>
</comment>
<evidence type="ECO:0000256" key="3">
    <source>
        <dbReference type="ARBA" id="ARBA00048707"/>
    </source>
</evidence>
<evidence type="ECO:0000313" key="6">
    <source>
        <dbReference type="EMBL" id="KAF5377678.1"/>
    </source>
</evidence>
<dbReference type="SUPFAM" id="SSF102462">
    <property type="entry name" value="Peptidyl-tRNA hydrolase II"/>
    <property type="match status" value="1"/>
</dbReference>
<keyword evidence="5" id="KW-0472">Membrane</keyword>
<dbReference type="EC" id="3.1.1.29" evidence="1"/>
<proteinExistence type="predicted"/>
<dbReference type="Pfam" id="PF01981">
    <property type="entry name" value="PTH2"/>
    <property type="match status" value="1"/>
</dbReference>
<dbReference type="InterPro" id="IPR002833">
    <property type="entry name" value="PTH2"/>
</dbReference>
<keyword evidence="2" id="KW-0378">Hydrolase</keyword>
<dbReference type="GO" id="GO:0004045">
    <property type="term" value="F:peptidyl-tRNA hydrolase activity"/>
    <property type="evidence" value="ECO:0007669"/>
    <property type="project" value="UniProtKB-EC"/>
</dbReference>
<dbReference type="EMBL" id="JAACJP010000023">
    <property type="protein sequence ID" value="KAF5377678.1"/>
    <property type="molecule type" value="Genomic_DNA"/>
</dbReference>
<dbReference type="OrthoDB" id="1733656at2759"/>
<evidence type="ECO:0000256" key="5">
    <source>
        <dbReference type="SAM" id="Phobius"/>
    </source>
</evidence>
<feature type="region of interest" description="Disordered" evidence="4">
    <location>
        <begin position="33"/>
        <end position="72"/>
    </location>
</feature>
<reference evidence="6 7" key="1">
    <citation type="journal article" date="2020" name="ISME J.">
        <title>Uncovering the hidden diversity of litter-decomposition mechanisms in mushroom-forming fungi.</title>
        <authorList>
            <person name="Floudas D."/>
            <person name="Bentzer J."/>
            <person name="Ahren D."/>
            <person name="Johansson T."/>
            <person name="Persson P."/>
            <person name="Tunlid A."/>
        </authorList>
    </citation>
    <scope>NUCLEOTIDE SEQUENCE [LARGE SCALE GENOMIC DNA]</scope>
    <source>
        <strain evidence="6 7">CBS 661.87</strain>
    </source>
</reference>
<feature type="compositionally biased region" description="Low complexity" evidence="4">
    <location>
        <begin position="58"/>
        <end position="71"/>
    </location>
</feature>
<evidence type="ECO:0000256" key="4">
    <source>
        <dbReference type="SAM" id="MobiDB-lite"/>
    </source>
</evidence>
<accession>A0A8H5M1R3</accession>